<evidence type="ECO:0000313" key="4">
    <source>
        <dbReference type="EMBL" id="OAV62111.1"/>
    </source>
</evidence>
<dbReference type="InterPro" id="IPR000182">
    <property type="entry name" value="GNAT_dom"/>
</dbReference>
<dbReference type="STRING" id="1837282.A6F49_07385"/>
<proteinExistence type="predicted"/>
<evidence type="ECO:0000259" key="3">
    <source>
        <dbReference type="PROSITE" id="PS51186"/>
    </source>
</evidence>
<gene>
    <name evidence="4" type="ORF">A6F49_07385</name>
</gene>
<dbReference type="SUPFAM" id="SSF55729">
    <property type="entry name" value="Acyl-CoA N-acyltransferases (Nat)"/>
    <property type="match status" value="1"/>
</dbReference>
<dbReference type="CDD" id="cd04301">
    <property type="entry name" value="NAT_SF"/>
    <property type="match status" value="1"/>
</dbReference>
<dbReference type="PANTHER" id="PTHR43877">
    <property type="entry name" value="AMINOALKYLPHOSPHONATE N-ACETYLTRANSFERASE-RELATED-RELATED"/>
    <property type="match status" value="1"/>
</dbReference>
<dbReference type="OrthoDB" id="9805924at2"/>
<dbReference type="Proteomes" id="UP000078292">
    <property type="component" value="Unassembled WGS sequence"/>
</dbReference>
<dbReference type="RefSeq" id="WP_043057230.1">
    <property type="nucleotide sequence ID" value="NZ_LXEY01000014.1"/>
</dbReference>
<comment type="caution">
    <text evidence="4">The sequence shown here is derived from an EMBL/GenBank/DDBJ whole genome shotgun (WGS) entry which is preliminary data.</text>
</comment>
<organism evidence="4 5">
    <name type="scientific">Enteractinococcus helveticum</name>
    <dbReference type="NCBI Taxonomy" id="1837282"/>
    <lineage>
        <taxon>Bacteria</taxon>
        <taxon>Bacillati</taxon>
        <taxon>Actinomycetota</taxon>
        <taxon>Actinomycetes</taxon>
        <taxon>Micrococcales</taxon>
        <taxon>Micrococcaceae</taxon>
    </lineage>
</organism>
<dbReference type="Pfam" id="PF00583">
    <property type="entry name" value="Acetyltransf_1"/>
    <property type="match status" value="1"/>
</dbReference>
<keyword evidence="1 4" id="KW-0808">Transferase</keyword>
<dbReference type="Gene3D" id="3.40.630.30">
    <property type="match status" value="1"/>
</dbReference>
<dbReference type="InterPro" id="IPR016181">
    <property type="entry name" value="Acyl_CoA_acyltransferase"/>
</dbReference>
<evidence type="ECO:0000256" key="1">
    <source>
        <dbReference type="ARBA" id="ARBA00022679"/>
    </source>
</evidence>
<dbReference type="GO" id="GO:0016747">
    <property type="term" value="F:acyltransferase activity, transferring groups other than amino-acyl groups"/>
    <property type="evidence" value="ECO:0007669"/>
    <property type="project" value="InterPro"/>
</dbReference>
<evidence type="ECO:0000256" key="2">
    <source>
        <dbReference type="ARBA" id="ARBA00023315"/>
    </source>
</evidence>
<keyword evidence="5" id="KW-1185">Reference proteome</keyword>
<evidence type="ECO:0000313" key="5">
    <source>
        <dbReference type="Proteomes" id="UP000078292"/>
    </source>
</evidence>
<dbReference type="PROSITE" id="PS51186">
    <property type="entry name" value="GNAT"/>
    <property type="match status" value="1"/>
</dbReference>
<name>A0A1B7M108_9MICC</name>
<keyword evidence="2" id="KW-0012">Acyltransferase</keyword>
<feature type="domain" description="N-acetyltransferase" evidence="3">
    <location>
        <begin position="1"/>
        <end position="150"/>
    </location>
</feature>
<dbReference type="EMBL" id="LXEY01000014">
    <property type="protein sequence ID" value="OAV62111.1"/>
    <property type="molecule type" value="Genomic_DNA"/>
</dbReference>
<reference evidence="4 5" key="1">
    <citation type="submission" date="2016-04" db="EMBL/GenBank/DDBJ databases">
        <title>First whole genome shotgun sequence of the bacterium Enteractinococcus sp. strain UASWS1574.</title>
        <authorList>
            <person name="Crovadore J."/>
            <person name="Chablais R."/>
            <person name="Lefort F."/>
        </authorList>
    </citation>
    <scope>NUCLEOTIDE SEQUENCE [LARGE SCALE GENOMIC DNA]</scope>
    <source>
        <strain evidence="4 5">UASWS1574</strain>
    </source>
</reference>
<accession>A0A1B7M108</accession>
<protein>
    <submittedName>
        <fullName evidence="4">Acetyltransferase</fullName>
    </submittedName>
</protein>
<dbReference type="AlphaFoldDB" id="A0A1B7M108"/>
<sequence>MTTFVATVDHAEIVAQLLWDFNTEFDAETPTVQDFAQRFRHLLGRDDVLVLLAESAEEPAGFAMLTFRPTPYCDGPLAYLEELYVRPALRDAGIGTRLLQFALDDALARGCCEMHIGVDAVDTDARRFYERHSFSNLEPDTGTQMLLYLREL</sequence>
<dbReference type="InterPro" id="IPR050832">
    <property type="entry name" value="Bact_Acetyltransf"/>
</dbReference>